<name>A0ABQ4EIR6_9ACTN</name>
<comment type="caution">
    <text evidence="3">The sequence shown here is derived from an EMBL/GenBank/DDBJ whole genome shotgun (WGS) entry which is preliminary data.</text>
</comment>
<evidence type="ECO:0000256" key="1">
    <source>
        <dbReference type="SAM" id="MobiDB-lite"/>
    </source>
</evidence>
<evidence type="ECO:0000313" key="4">
    <source>
        <dbReference type="Proteomes" id="UP000621500"/>
    </source>
</evidence>
<dbReference type="InterPro" id="IPR057767">
    <property type="entry name" value="UGSC-like_dom"/>
</dbReference>
<gene>
    <name evidence="3" type="ORF">Pma05_12180</name>
</gene>
<feature type="domain" description="UGSC-like" evidence="2">
    <location>
        <begin position="6"/>
        <end position="96"/>
    </location>
</feature>
<dbReference type="Proteomes" id="UP000621500">
    <property type="component" value="Unassembled WGS sequence"/>
</dbReference>
<accession>A0ABQ4EIR6</accession>
<evidence type="ECO:0000259" key="2">
    <source>
        <dbReference type="Pfam" id="PF24696"/>
    </source>
</evidence>
<organism evidence="3 4">
    <name type="scientific">Plantactinospora mayteni</name>
    <dbReference type="NCBI Taxonomy" id="566021"/>
    <lineage>
        <taxon>Bacteria</taxon>
        <taxon>Bacillati</taxon>
        <taxon>Actinomycetota</taxon>
        <taxon>Actinomycetes</taxon>
        <taxon>Micromonosporales</taxon>
        <taxon>Micromonosporaceae</taxon>
        <taxon>Plantactinospora</taxon>
    </lineage>
</organism>
<dbReference type="Pfam" id="PF24696">
    <property type="entry name" value="UGSC"/>
    <property type="match status" value="1"/>
</dbReference>
<feature type="region of interest" description="Disordered" evidence="1">
    <location>
        <begin position="1"/>
        <end position="27"/>
    </location>
</feature>
<keyword evidence="4" id="KW-1185">Reference proteome</keyword>
<proteinExistence type="predicted"/>
<sequence length="96" mass="10403">MAFEPLIDPTGNGDLTSNTTLAPRPGTLRGRTLGLLNNTKPNAAVLLQEVGEQLKRGYGVREVILYTKPYFGTPVEQTQVERIVQECDFAVAAVGD</sequence>
<dbReference type="EMBL" id="BONX01000007">
    <property type="protein sequence ID" value="GIG94645.1"/>
    <property type="molecule type" value="Genomic_DNA"/>
</dbReference>
<evidence type="ECO:0000313" key="3">
    <source>
        <dbReference type="EMBL" id="GIG94645.1"/>
    </source>
</evidence>
<reference evidence="3 4" key="1">
    <citation type="submission" date="2021-01" db="EMBL/GenBank/DDBJ databases">
        <title>Whole genome shotgun sequence of Plantactinospora mayteni NBRC 109088.</title>
        <authorList>
            <person name="Komaki H."/>
            <person name="Tamura T."/>
        </authorList>
    </citation>
    <scope>NUCLEOTIDE SEQUENCE [LARGE SCALE GENOMIC DNA]</scope>
    <source>
        <strain evidence="3 4">NBRC 109088</strain>
    </source>
</reference>
<protein>
    <recommendedName>
        <fullName evidence="2">UGSC-like domain-containing protein</fullName>
    </recommendedName>
</protein>